<sequence length="252" mass="29859">MPLPRSLGSDGEVVRHKTTSNYLGWTERKPRGFHDKFDHTSLPGGEATRSYETYVKGIFTPGRVKDEEQRKRDHGVSAQSMMRMERAYGRYALDSYEDEDLLMKTPLERMYIELGLQSPEVHESLDFPRYHPKTSYEWVREKFSARNRPRPWDPVLPSEMLQMPTNIRHYSLFREGNEDEWRKNNKQSLIDYKDFKSSPLSPYLYREHPYIRSQDTRIVGSNFVQVTTRPKDRFLEKVDQTLAEVRAMPRFG</sequence>
<reference evidence="2" key="1">
    <citation type="submission" date="2024-02" db="UniProtKB">
        <authorList>
            <consortium name="WormBaseParasite"/>
        </authorList>
    </citation>
    <scope>IDENTIFICATION</scope>
</reference>
<keyword evidence="1" id="KW-1185">Reference proteome</keyword>
<evidence type="ECO:0000313" key="1">
    <source>
        <dbReference type="Proteomes" id="UP000887575"/>
    </source>
</evidence>
<proteinExistence type="predicted"/>
<dbReference type="Proteomes" id="UP000887575">
    <property type="component" value="Unassembled WGS sequence"/>
</dbReference>
<protein>
    <submittedName>
        <fullName evidence="2">Uncharacterized protein</fullName>
    </submittedName>
</protein>
<organism evidence="1 2">
    <name type="scientific">Mesorhabditis belari</name>
    <dbReference type="NCBI Taxonomy" id="2138241"/>
    <lineage>
        <taxon>Eukaryota</taxon>
        <taxon>Metazoa</taxon>
        <taxon>Ecdysozoa</taxon>
        <taxon>Nematoda</taxon>
        <taxon>Chromadorea</taxon>
        <taxon>Rhabditida</taxon>
        <taxon>Rhabditina</taxon>
        <taxon>Rhabditomorpha</taxon>
        <taxon>Rhabditoidea</taxon>
        <taxon>Rhabditidae</taxon>
        <taxon>Mesorhabditinae</taxon>
        <taxon>Mesorhabditis</taxon>
    </lineage>
</organism>
<dbReference type="WBParaSite" id="MBELARI_LOCUS10525">
    <property type="protein sequence ID" value="MBELARI_LOCUS10525"/>
    <property type="gene ID" value="MBELARI_LOCUS10525"/>
</dbReference>
<dbReference type="AlphaFoldDB" id="A0AAF3E9D3"/>
<accession>A0AAF3E9D3</accession>
<name>A0AAF3E9D3_9BILA</name>
<evidence type="ECO:0000313" key="2">
    <source>
        <dbReference type="WBParaSite" id="MBELARI_LOCUS10525"/>
    </source>
</evidence>